<comment type="subcellular location">
    <subcellularLocation>
        <location evidence="1">Nucleus</location>
    </subcellularLocation>
</comment>
<keyword evidence="4" id="KW-0479">Metal-binding</keyword>
<proteinExistence type="inferred from homology"/>
<accession>A0ABR2SA56</accession>
<feature type="region of interest" description="Disordered" evidence="11">
    <location>
        <begin position="387"/>
        <end position="430"/>
    </location>
</feature>
<dbReference type="InterPro" id="IPR007818">
    <property type="entry name" value="SHI"/>
</dbReference>
<evidence type="ECO:0000256" key="6">
    <source>
        <dbReference type="ARBA" id="ARBA00023070"/>
    </source>
</evidence>
<dbReference type="InterPro" id="IPR006510">
    <property type="entry name" value="Znf_LRP1"/>
</dbReference>
<comment type="caution">
    <text evidence="12">The sequence shown here is derived from an EMBL/GenBank/DDBJ whole genome shotgun (WGS) entry which is preliminary data.</text>
</comment>
<evidence type="ECO:0000313" key="13">
    <source>
        <dbReference type="Proteomes" id="UP001396334"/>
    </source>
</evidence>
<evidence type="ECO:0000256" key="5">
    <source>
        <dbReference type="ARBA" id="ARBA00022833"/>
    </source>
</evidence>
<keyword evidence="8" id="KW-0010">Activator</keyword>
<sequence>MDDHLIPGRTYFVLPLDRFACNVLTASSLAALNSRSSPKPAPINFGTCPFEYVKGADGRVLIKVVPQFITSLITGNKEGDGIGSSSGSGSGFLCSTPELKKHYETLVGSKQQDWSPKLETISEYKVRYSPCRRQLPSDSGATADWATPSSTTFLAGPDDLSLGFNANSAAAAAAAAPSVSTNTQWPPLARPVNYGFPPEMGMVGLRDFVVVTPASFNHHHAQDPIMANDQINATNAPTALGVGVIPLLTAARCLAPQNVEDPDLLNSNGRNKFTRMQLWQNQDSPHYLNKSSSVPDNNNSSSMNLMQSGGGGGTGGGSGGSGSSSGATCQDCGNQAKKDCAYRRCRTCCKSRSFDCPTHVKSTWVPAARRRERQIMAAGAAAAAVGGSGLSGSTAVPKKPRLTTSQTTTISHTSTSNATPPRSYDTSCSPQNAGVKETLPPQVHAPAVFKCVRVTAVEDGEDEFAYEAVVTIGGHVFKGLLYDQGVDGRDRFPYISDLHLGGAGGVGGECHRNGGSSSSPVLDPSEVYEAATGGGFLGGSTYGNPIN</sequence>
<evidence type="ECO:0000256" key="3">
    <source>
        <dbReference type="ARBA" id="ARBA00022473"/>
    </source>
</evidence>
<dbReference type="Pfam" id="PF05142">
    <property type="entry name" value="DUF702"/>
    <property type="match status" value="1"/>
</dbReference>
<feature type="compositionally biased region" description="Gly residues" evidence="11">
    <location>
        <begin position="308"/>
        <end position="323"/>
    </location>
</feature>
<dbReference type="Pfam" id="PF14009">
    <property type="entry name" value="PADRE"/>
    <property type="match status" value="1"/>
</dbReference>
<keyword evidence="6" id="KW-0073">Auxin biosynthesis</keyword>
<evidence type="ECO:0000256" key="4">
    <source>
        <dbReference type="ARBA" id="ARBA00022723"/>
    </source>
</evidence>
<protein>
    <recommendedName>
        <fullName evidence="14">Protein LATERAL ROOT PRIMORDIUM 1</fullName>
    </recommendedName>
</protein>
<keyword evidence="10" id="KW-0927">Auxin signaling pathway</keyword>
<comment type="similarity">
    <text evidence="2">Belongs to the SHI protein family.</text>
</comment>
<reference evidence="12 13" key="1">
    <citation type="journal article" date="2024" name="G3 (Bethesda)">
        <title>Genome assembly of Hibiscus sabdariffa L. provides insights into metabolisms of medicinal natural products.</title>
        <authorList>
            <person name="Kim T."/>
        </authorList>
    </citation>
    <scope>NUCLEOTIDE SEQUENCE [LARGE SCALE GENOMIC DNA]</scope>
    <source>
        <strain evidence="12">TK-2024</strain>
        <tissue evidence="12">Old leaves</tissue>
    </source>
</reference>
<dbReference type="Proteomes" id="UP001396334">
    <property type="component" value="Unassembled WGS sequence"/>
</dbReference>
<dbReference type="InterPro" id="IPR006511">
    <property type="entry name" value="SHI_C"/>
</dbReference>
<evidence type="ECO:0000256" key="7">
    <source>
        <dbReference type="ARBA" id="ARBA00023125"/>
    </source>
</evidence>
<feature type="compositionally biased region" description="Low complexity" evidence="11">
    <location>
        <begin position="289"/>
        <end position="304"/>
    </location>
</feature>
<evidence type="ECO:0000256" key="10">
    <source>
        <dbReference type="ARBA" id="ARBA00023294"/>
    </source>
</evidence>
<keyword evidence="13" id="KW-1185">Reference proteome</keyword>
<keyword evidence="9" id="KW-0539">Nucleus</keyword>
<keyword evidence="7" id="KW-0238">DNA-binding</keyword>
<evidence type="ECO:0000256" key="11">
    <source>
        <dbReference type="SAM" id="MobiDB-lite"/>
    </source>
</evidence>
<keyword evidence="5" id="KW-0862">Zinc</keyword>
<evidence type="ECO:0000256" key="1">
    <source>
        <dbReference type="ARBA" id="ARBA00004123"/>
    </source>
</evidence>
<name>A0ABR2SA56_9ROSI</name>
<dbReference type="PANTHER" id="PTHR31604">
    <property type="entry name" value="PROTEIN LATERAL ROOT PRIMORDIUM 1"/>
    <property type="match status" value="1"/>
</dbReference>
<dbReference type="EMBL" id="JBBPBN010000015">
    <property type="protein sequence ID" value="KAK9022049.1"/>
    <property type="molecule type" value="Genomic_DNA"/>
</dbReference>
<keyword evidence="3" id="KW-0217">Developmental protein</keyword>
<gene>
    <name evidence="12" type="ORF">V6N11_002345</name>
</gene>
<evidence type="ECO:0000256" key="8">
    <source>
        <dbReference type="ARBA" id="ARBA00023159"/>
    </source>
</evidence>
<evidence type="ECO:0000313" key="12">
    <source>
        <dbReference type="EMBL" id="KAK9022049.1"/>
    </source>
</evidence>
<dbReference type="InterPro" id="IPR025322">
    <property type="entry name" value="PADRE_dom"/>
</dbReference>
<organism evidence="12 13">
    <name type="scientific">Hibiscus sabdariffa</name>
    <name type="common">roselle</name>
    <dbReference type="NCBI Taxonomy" id="183260"/>
    <lineage>
        <taxon>Eukaryota</taxon>
        <taxon>Viridiplantae</taxon>
        <taxon>Streptophyta</taxon>
        <taxon>Embryophyta</taxon>
        <taxon>Tracheophyta</taxon>
        <taxon>Spermatophyta</taxon>
        <taxon>Magnoliopsida</taxon>
        <taxon>eudicotyledons</taxon>
        <taxon>Gunneridae</taxon>
        <taxon>Pentapetalae</taxon>
        <taxon>rosids</taxon>
        <taxon>malvids</taxon>
        <taxon>Malvales</taxon>
        <taxon>Malvaceae</taxon>
        <taxon>Malvoideae</taxon>
        <taxon>Hibiscus</taxon>
    </lineage>
</organism>
<feature type="compositionally biased region" description="Low complexity" evidence="11">
    <location>
        <begin position="403"/>
        <end position="419"/>
    </location>
</feature>
<evidence type="ECO:0000256" key="9">
    <source>
        <dbReference type="ARBA" id="ARBA00023242"/>
    </source>
</evidence>
<dbReference type="NCBIfam" id="TIGR01624">
    <property type="entry name" value="LRP1_Cterm"/>
    <property type="match status" value="1"/>
</dbReference>
<dbReference type="PANTHER" id="PTHR31604:SF30">
    <property type="entry name" value="PROTEIN LATERAL ROOT PRIMORDIUM 1"/>
    <property type="match status" value="1"/>
</dbReference>
<evidence type="ECO:0000256" key="2">
    <source>
        <dbReference type="ARBA" id="ARBA00006911"/>
    </source>
</evidence>
<feature type="region of interest" description="Disordered" evidence="11">
    <location>
        <begin position="285"/>
        <end position="328"/>
    </location>
</feature>
<dbReference type="NCBIfam" id="TIGR01623">
    <property type="entry name" value="put_zinc_LRP1"/>
    <property type="match status" value="1"/>
</dbReference>
<evidence type="ECO:0008006" key="14">
    <source>
        <dbReference type="Google" id="ProtNLM"/>
    </source>
</evidence>